<name>A0A9D7S8A1_9BACT</name>
<gene>
    <name evidence="1" type="ORF">IPO85_05505</name>
</gene>
<keyword evidence="1" id="KW-0808">Transferase</keyword>
<sequence>MRHLNQLLEKIWIFARYYWRAETIYRIHSPYIYDLIQSVFDQDSSYYDFRTIHQAYHQTISSNDVIPSNPFGVERQQTGQNLGKFAKKALSPLSRLFELYRLVYYIKPKRMLELGSCLGVSTLTMGIVDRKASLTGVEGNPYFAKNTLQLLQSHKLKHATIKHARFNEFLEDHKNERYDFIFLDGDHSFESTCQYVQQLLKLLNPKGIILMDDIHWSKDMYRAWNLVKNYSGVRSSLELIRWGILFTDESLTPGPLTYIPYPYKFWQIGLFK</sequence>
<organism evidence="1 2">
    <name type="scientific">Candidatus Defluviibacterium haderslevense</name>
    <dbReference type="NCBI Taxonomy" id="2981993"/>
    <lineage>
        <taxon>Bacteria</taxon>
        <taxon>Pseudomonadati</taxon>
        <taxon>Bacteroidota</taxon>
        <taxon>Saprospiria</taxon>
        <taxon>Saprospirales</taxon>
        <taxon>Saprospiraceae</taxon>
        <taxon>Candidatus Defluviibacterium</taxon>
    </lineage>
</organism>
<dbReference type="Pfam" id="PF13578">
    <property type="entry name" value="Methyltransf_24"/>
    <property type="match status" value="1"/>
</dbReference>
<evidence type="ECO:0000313" key="2">
    <source>
        <dbReference type="Proteomes" id="UP000808349"/>
    </source>
</evidence>
<dbReference type="SUPFAM" id="SSF53335">
    <property type="entry name" value="S-adenosyl-L-methionine-dependent methyltransferases"/>
    <property type="match status" value="1"/>
</dbReference>
<dbReference type="GO" id="GO:0008168">
    <property type="term" value="F:methyltransferase activity"/>
    <property type="evidence" value="ECO:0007669"/>
    <property type="project" value="UniProtKB-KW"/>
</dbReference>
<dbReference type="EMBL" id="JADKFW010000004">
    <property type="protein sequence ID" value="MBK9716962.1"/>
    <property type="molecule type" value="Genomic_DNA"/>
</dbReference>
<dbReference type="InterPro" id="IPR029063">
    <property type="entry name" value="SAM-dependent_MTases_sf"/>
</dbReference>
<keyword evidence="1" id="KW-0489">Methyltransferase</keyword>
<reference evidence="1 2" key="1">
    <citation type="submission" date="2020-10" db="EMBL/GenBank/DDBJ databases">
        <title>Connecting structure to function with the recovery of over 1000 high-quality activated sludge metagenome-assembled genomes encoding full-length rRNA genes using long-read sequencing.</title>
        <authorList>
            <person name="Singleton C.M."/>
            <person name="Petriglieri F."/>
            <person name="Kristensen J.M."/>
            <person name="Kirkegaard R.H."/>
            <person name="Michaelsen T.Y."/>
            <person name="Andersen M.H."/>
            <person name="Karst S.M."/>
            <person name="Dueholm M.S."/>
            <person name="Nielsen P.H."/>
            <person name="Albertsen M."/>
        </authorList>
    </citation>
    <scope>NUCLEOTIDE SEQUENCE [LARGE SCALE GENOMIC DNA]</scope>
    <source>
        <strain evidence="1">Ribe_18-Q3-R11-54_BAT3C.373</strain>
    </source>
</reference>
<dbReference type="Gene3D" id="3.40.50.150">
    <property type="entry name" value="Vaccinia Virus protein VP39"/>
    <property type="match status" value="1"/>
</dbReference>
<comment type="caution">
    <text evidence="1">The sequence shown here is derived from an EMBL/GenBank/DDBJ whole genome shotgun (WGS) entry which is preliminary data.</text>
</comment>
<dbReference type="Proteomes" id="UP000808349">
    <property type="component" value="Unassembled WGS sequence"/>
</dbReference>
<dbReference type="AlphaFoldDB" id="A0A9D7S8A1"/>
<dbReference type="CDD" id="cd02440">
    <property type="entry name" value="AdoMet_MTases"/>
    <property type="match status" value="1"/>
</dbReference>
<dbReference type="GO" id="GO:0032259">
    <property type="term" value="P:methylation"/>
    <property type="evidence" value="ECO:0007669"/>
    <property type="project" value="UniProtKB-KW"/>
</dbReference>
<proteinExistence type="predicted"/>
<protein>
    <submittedName>
        <fullName evidence="1">Class I SAM-dependent methyltransferase</fullName>
    </submittedName>
</protein>
<accession>A0A9D7S8A1</accession>
<evidence type="ECO:0000313" key="1">
    <source>
        <dbReference type="EMBL" id="MBK9716962.1"/>
    </source>
</evidence>